<accession>A0A0A9EU77</accession>
<evidence type="ECO:0000313" key="1">
    <source>
        <dbReference type="EMBL" id="JAE02554.1"/>
    </source>
</evidence>
<reference evidence="1" key="2">
    <citation type="journal article" date="2015" name="Data Brief">
        <title>Shoot transcriptome of the giant reed, Arundo donax.</title>
        <authorList>
            <person name="Barrero R.A."/>
            <person name="Guerrero F.D."/>
            <person name="Moolhuijzen P."/>
            <person name="Goolsby J.A."/>
            <person name="Tidwell J."/>
            <person name="Bellgard S.E."/>
            <person name="Bellgard M.I."/>
        </authorList>
    </citation>
    <scope>NUCLEOTIDE SEQUENCE</scope>
    <source>
        <tissue evidence="1">Shoot tissue taken approximately 20 cm above the soil surface</tissue>
    </source>
</reference>
<proteinExistence type="predicted"/>
<protein>
    <submittedName>
        <fullName evidence="1">Uncharacterized protein</fullName>
    </submittedName>
</protein>
<reference evidence="1" key="1">
    <citation type="submission" date="2014-09" db="EMBL/GenBank/DDBJ databases">
        <authorList>
            <person name="Magalhaes I.L.F."/>
            <person name="Oliveira U."/>
            <person name="Santos F.R."/>
            <person name="Vidigal T.H.D.A."/>
            <person name="Brescovit A.D."/>
            <person name="Santos A.J."/>
        </authorList>
    </citation>
    <scope>NUCLEOTIDE SEQUENCE</scope>
    <source>
        <tissue evidence="1">Shoot tissue taken approximately 20 cm above the soil surface</tissue>
    </source>
</reference>
<dbReference type="EMBL" id="GBRH01195342">
    <property type="protein sequence ID" value="JAE02554.1"/>
    <property type="molecule type" value="Transcribed_RNA"/>
</dbReference>
<dbReference type="AlphaFoldDB" id="A0A0A9EU77"/>
<organism evidence="1">
    <name type="scientific">Arundo donax</name>
    <name type="common">Giant reed</name>
    <name type="synonym">Donax arundinaceus</name>
    <dbReference type="NCBI Taxonomy" id="35708"/>
    <lineage>
        <taxon>Eukaryota</taxon>
        <taxon>Viridiplantae</taxon>
        <taxon>Streptophyta</taxon>
        <taxon>Embryophyta</taxon>
        <taxon>Tracheophyta</taxon>
        <taxon>Spermatophyta</taxon>
        <taxon>Magnoliopsida</taxon>
        <taxon>Liliopsida</taxon>
        <taxon>Poales</taxon>
        <taxon>Poaceae</taxon>
        <taxon>PACMAD clade</taxon>
        <taxon>Arundinoideae</taxon>
        <taxon>Arundineae</taxon>
        <taxon>Arundo</taxon>
    </lineage>
</organism>
<sequence>MLQTWRRGGGCEDANTREGNYQRNHVRLDAKIKLIRYSSLQHFEVSSHLHRPGLDHWPAVVSCHLSHRGALPS</sequence>
<name>A0A0A9EU77_ARUDO</name>